<feature type="domain" description="Toxin co-regulated pilus biosynthesis protein Q C-terminal" evidence="1">
    <location>
        <begin position="180"/>
        <end position="256"/>
    </location>
</feature>
<gene>
    <name evidence="2" type="ordered locus">Atc_1166</name>
</gene>
<dbReference type="InterPro" id="IPR018927">
    <property type="entry name" value="Pilus_synth_Q_C"/>
</dbReference>
<evidence type="ECO:0000313" key="3">
    <source>
        <dbReference type="Proteomes" id="UP000006135"/>
    </source>
</evidence>
<dbReference type="Pfam" id="PF10671">
    <property type="entry name" value="TcpQ"/>
    <property type="match status" value="1"/>
</dbReference>
<proteinExistence type="predicted"/>
<reference evidence="2 3" key="1">
    <citation type="journal article" date="2011" name="J. Genet. Genomics">
        <title>Unraveling the Acidithiobacillus caldus complete genome and its central metabolisms for carbon assimilation.</title>
        <authorList>
            <person name="You X.Y."/>
            <person name="Guo X."/>
            <person name="Zheng H.J."/>
            <person name="Zhang M.J."/>
            <person name="Liu L.J."/>
            <person name="Zhu Y.Q."/>
            <person name="Zhu B."/>
            <person name="Wang S.Y."/>
            <person name="Zhao G.P."/>
            <person name="Poetsch A."/>
            <person name="Jiang C.Y."/>
            <person name="Liu S.J."/>
        </authorList>
    </citation>
    <scope>NUCLEOTIDE SEQUENCE [LARGE SCALE GENOMIC DNA]</scope>
    <source>
        <strain evidence="2 3">SM-1</strain>
    </source>
</reference>
<evidence type="ECO:0000313" key="2">
    <source>
        <dbReference type="EMBL" id="AEK57815.1"/>
    </source>
</evidence>
<keyword evidence="3" id="KW-1185">Reference proteome</keyword>
<sequence>MYQFVVPPENVNPPAVVAPAPVSPGPDLSGYRKSLEVQPVLAQHGFGVAHRSDRLQRGTVNFRQALRETLPTGWTVYTKPGVTLDLPVVVTGAMTKERWTQALKEEIQQAGLHGALWWDQQTLTLWTPPPVSVSRSRSVPGLSVTLSGYRKANLSPSDGGMAPTATTASPVPTNLAAQPVFVLTKGRLILTELQKWAAQSGWTVVWQVPEDWMVPNTTTFSGGFRKAVSQVIQALSANGANVHAVFHTANNTVVMSGAGGGNG</sequence>
<dbReference type="AlphaFoldDB" id="F9ZLE6"/>
<dbReference type="GeneID" id="92931164"/>
<dbReference type="KEGG" id="acu:Atc_1166"/>
<dbReference type="Proteomes" id="UP000006135">
    <property type="component" value="Chromosome"/>
</dbReference>
<organism evidence="2 3">
    <name type="scientific">Acidithiobacillus caldus (strain SM-1)</name>
    <dbReference type="NCBI Taxonomy" id="990288"/>
    <lineage>
        <taxon>Bacteria</taxon>
        <taxon>Pseudomonadati</taxon>
        <taxon>Pseudomonadota</taxon>
        <taxon>Acidithiobacillia</taxon>
        <taxon>Acidithiobacillales</taxon>
        <taxon>Acidithiobacillaceae</taxon>
        <taxon>Acidithiobacillus</taxon>
    </lineage>
</organism>
<evidence type="ECO:0000259" key="1">
    <source>
        <dbReference type="Pfam" id="PF10671"/>
    </source>
</evidence>
<protein>
    <recommendedName>
        <fullName evidence="1">Toxin co-regulated pilus biosynthesis protein Q C-terminal domain-containing protein</fullName>
    </recommendedName>
</protein>
<accession>F9ZLE6</accession>
<dbReference type="EMBL" id="CP002573">
    <property type="protein sequence ID" value="AEK57815.1"/>
    <property type="molecule type" value="Genomic_DNA"/>
</dbReference>
<name>F9ZLE6_ACICS</name>
<dbReference type="RefSeq" id="WP_014002687.1">
    <property type="nucleotide sequence ID" value="NC_015850.1"/>
</dbReference>
<dbReference type="HOGENOM" id="CLU_1056130_0_0_6"/>
<dbReference type="Gene3D" id="3.55.50.70">
    <property type="match status" value="1"/>
</dbReference>
<dbReference type="OrthoDB" id="5791855at2"/>